<protein>
    <submittedName>
        <fullName evidence="2">Uncharacterized protein</fullName>
    </submittedName>
</protein>
<sequence length="232" mass="24162">MQGVHQVVDPGAGGEQIPAEQVFGGPQMGPDGVPAETEVAGGPLGIGVRVDPGAQGGVQIAAAGVLERGRNSRAQAWAGSVRNSSSRVGTGRPSRAPKPPSGCPPVRQKARSRAVRVRTSPRSRPRVASTRPRWWETVLRLMSSSRATADRGKVTASRVMSRVTLGVDPSGRSRARAQAPASVWGSRGTSGVRPRYAAIRSGVWRAAARACRACPYASAVAPSEYGLLMPSA</sequence>
<keyword evidence="3" id="KW-1185">Reference proteome</keyword>
<evidence type="ECO:0000313" key="2">
    <source>
        <dbReference type="EMBL" id="GAA0990650.1"/>
    </source>
</evidence>
<dbReference type="EMBL" id="BAAAIE010000051">
    <property type="protein sequence ID" value="GAA0990650.1"/>
    <property type="molecule type" value="Genomic_DNA"/>
</dbReference>
<evidence type="ECO:0000313" key="3">
    <source>
        <dbReference type="Proteomes" id="UP001500033"/>
    </source>
</evidence>
<organism evidence="2 3">
    <name type="scientific">Streptomyces rhizosphaericus</name>
    <dbReference type="NCBI Taxonomy" id="114699"/>
    <lineage>
        <taxon>Bacteria</taxon>
        <taxon>Bacillati</taxon>
        <taxon>Actinomycetota</taxon>
        <taxon>Actinomycetes</taxon>
        <taxon>Kitasatosporales</taxon>
        <taxon>Streptomycetaceae</taxon>
        <taxon>Streptomyces</taxon>
        <taxon>Streptomyces violaceusniger group</taxon>
    </lineage>
</organism>
<proteinExistence type="predicted"/>
<reference evidence="2 3" key="1">
    <citation type="journal article" date="2019" name="Int. J. Syst. Evol. Microbiol.">
        <title>The Global Catalogue of Microorganisms (GCM) 10K type strain sequencing project: providing services to taxonomists for standard genome sequencing and annotation.</title>
        <authorList>
            <consortium name="The Broad Institute Genomics Platform"/>
            <consortium name="The Broad Institute Genome Sequencing Center for Infectious Disease"/>
            <person name="Wu L."/>
            <person name="Ma J."/>
        </authorList>
    </citation>
    <scope>NUCLEOTIDE SEQUENCE [LARGE SCALE GENOMIC DNA]</scope>
    <source>
        <strain evidence="2 3">JCM 11445</strain>
    </source>
</reference>
<gene>
    <name evidence="2" type="ORF">GCM10009576_066550</name>
</gene>
<feature type="region of interest" description="Disordered" evidence="1">
    <location>
        <begin position="76"/>
        <end position="128"/>
    </location>
</feature>
<comment type="caution">
    <text evidence="2">The sequence shown here is derived from an EMBL/GenBank/DDBJ whole genome shotgun (WGS) entry which is preliminary data.</text>
</comment>
<accession>A0ABN1SI22</accession>
<name>A0ABN1SI22_9ACTN</name>
<evidence type="ECO:0000256" key="1">
    <source>
        <dbReference type="SAM" id="MobiDB-lite"/>
    </source>
</evidence>
<dbReference type="Proteomes" id="UP001500033">
    <property type="component" value="Unassembled WGS sequence"/>
</dbReference>
<feature type="region of interest" description="Disordered" evidence="1">
    <location>
        <begin position="1"/>
        <end position="23"/>
    </location>
</feature>
<feature type="compositionally biased region" description="Basic residues" evidence="1">
    <location>
        <begin position="108"/>
        <end position="125"/>
    </location>
</feature>
<feature type="region of interest" description="Disordered" evidence="1">
    <location>
        <begin position="168"/>
        <end position="187"/>
    </location>
</feature>